<dbReference type="PANTHER" id="PTHR46601:SF2">
    <property type="entry name" value="UBIQUITIN-LIKE PROTEASE FAMILY PROFILE DOMAIN-CONTAINING PROTEIN"/>
    <property type="match status" value="1"/>
</dbReference>
<organism evidence="1 2">
    <name type="scientific">Caligus rogercresseyi</name>
    <name type="common">Sea louse</name>
    <dbReference type="NCBI Taxonomy" id="217165"/>
    <lineage>
        <taxon>Eukaryota</taxon>
        <taxon>Metazoa</taxon>
        <taxon>Ecdysozoa</taxon>
        <taxon>Arthropoda</taxon>
        <taxon>Crustacea</taxon>
        <taxon>Multicrustacea</taxon>
        <taxon>Hexanauplia</taxon>
        <taxon>Copepoda</taxon>
        <taxon>Siphonostomatoida</taxon>
        <taxon>Caligidae</taxon>
        <taxon>Caligus</taxon>
    </lineage>
</organism>
<reference evidence="2" key="1">
    <citation type="submission" date="2021-01" db="EMBL/GenBank/DDBJ databases">
        <title>Caligus Genome Assembly.</title>
        <authorList>
            <person name="Gallardo-Escarate C."/>
        </authorList>
    </citation>
    <scope>NUCLEOTIDE SEQUENCE [LARGE SCALE GENOMIC DNA]</scope>
</reference>
<gene>
    <name evidence="1" type="ORF">FKW44_003368</name>
</gene>
<proteinExistence type="predicted"/>
<dbReference type="PANTHER" id="PTHR46601">
    <property type="entry name" value="ULP_PROTEASE DOMAIN-CONTAINING PROTEIN"/>
    <property type="match status" value="1"/>
</dbReference>
<dbReference type="Proteomes" id="UP000595437">
    <property type="component" value="Chromosome 2"/>
</dbReference>
<name>A0A7T8QWW3_CALRO</name>
<dbReference type="OrthoDB" id="6435713at2759"/>
<accession>A0A7T8QWW3</accession>
<evidence type="ECO:0000313" key="1">
    <source>
        <dbReference type="EMBL" id="QQP58144.1"/>
    </source>
</evidence>
<protein>
    <submittedName>
        <fullName evidence="1">Uncharacterized protein</fullName>
    </submittedName>
</protein>
<sequence>MFPHITTEWHYFATSHGKGAVDGVGGTVKRAVSMAVLSRQWVVANASTFAETARRVCPKMEVLYITKEDIGEFCNTHEIAKYWEQVTPLPGTLNVHSVTPVSWGQVQHKAYSTATTTAHHTLIQPTFFNR</sequence>
<keyword evidence="2" id="KW-1185">Reference proteome</keyword>
<dbReference type="EMBL" id="CP045891">
    <property type="protein sequence ID" value="QQP58144.1"/>
    <property type="molecule type" value="Genomic_DNA"/>
</dbReference>
<evidence type="ECO:0000313" key="2">
    <source>
        <dbReference type="Proteomes" id="UP000595437"/>
    </source>
</evidence>
<dbReference type="AlphaFoldDB" id="A0A7T8QWW3"/>